<evidence type="ECO:0000256" key="1">
    <source>
        <dbReference type="ARBA" id="ARBA00022741"/>
    </source>
</evidence>
<sequence length="1748" mass="190177">LTQGRRTSTASKFKYTTRPQIFDNSTTMYPSIVVETALQNARKKESDSHQTLLDREAITFSISVSRHWASTNQHFNPFFQLLRDSIVDFGGELLSCSPLSTTSDDASDGGRGSLVITGVFLTGELPVRQSGGSKNHVEIADAMSHFAAFMYYLLQDESFSDATDIQEDGVRSKSINAISASVGVVSFNISTTAASTCIFASPAIDDTIAILASVPKNPNDPKIYATPKFTTTIQSLPDFSHSPPPVQLDPSFHDVTSLVTAEELVNPGIAMPLSFVRRFHNEAELEYANEWLRKGVAPVLTKTLTEGDALSLAHGGCHQSSIIAVAFSISDASNPRATLSQFRAVLDAVATEFGEHGGGIMSSTTSPNSLQLMGYLAVPITSAAFFVSNLSGRFQRHSSRQSRVDKKGKLVPRANLSACVIHFGDVLWRAGVGGSVIPFGPEVDELTAQFQLLLGGSKEANVSGGGDGNDSDDDQPPASIYCKASVIQEQLELTGESRLIKFTGTEHPDWMVPQDVFTDAVRTVFEGSEMAGRSGTREALSHALSDLLLINASSTTLLEARAGFGKSMLANEIVQVAATLKIPHYIARASEDNESNLHVWVELCAALLRTAENGNGGANVDLLDHLPSGCSTTELYWLNAYLPAEYRVTESMLRAEQNDNSDDDDDDVGKLLRDDSRANVANASVKLQLFGNLLHSLALQVAPFVFVIEDLQWLDSSSWKMLVQSEYWTHGLMMVCTTRPVPLHVADHYTSVCKAPATTRVTLGPLDAADLTSLARRHLASVDMGSVSASMMVIDRLVKLSQGFPFLAEELLREAKADFASSMLGSEKAPDELKDTVSTKERTIAKDPYTPEELLALNEFYSNYERDAGWELFTVESGVEYFNRRNDTGTIRQGKAISTAFFVWRSVFEGVLSLFHTRKRDNGRGFEKKVVSQEVLLAKLDDLIGHDRAKDWHPLLNPLLPFDFSETSETKVLSNTARLELSLDFFYEILENQKEPVLVCLEDAHWCDELSWALIKRCHEAPDVLVVLTSRPEDGGEEKKGTLKEFEEEEGVQRIMLGALEEGALRQHIAELLEVEAISEQLLKLVESRTGGNLLYIQELVSSLIESGMLKYNDKSVDLKSDVDDLVVPDNVQAVIASRLAGLTTSQQSILQTASVIGRAFTLAMVTEVHPASEMLQNLAGDLKEIVRKRLVERIVGSAGGDDADGELQFSHKFVQESIYESCLVSNRKQVHKAIAKNLELDQSKQLSDNYALIAHHYVQAEEWRSACLYLQLSSEVKFASQYGAYICPMLGLTSVSEHLTMEVNRLASQCSGKDAVTASAFVNFANGMAYGGKGELRQAAVFFAAAAKANLEIRDINEWANTNTIGLLMLNECGNLGAVLDAACSTMKKAKETGNGMAIRQAAMNAVLFAVHAGKEDQARMLDLCDGQDQKMITYGTLLWQQGKMSAYECAKLCKKRFDADTGTYRLSFVFLNSSSSNAIATMQLYDYAHGTGPESVSGVGGVGGVGGVSVGEIFKMASWFVKFVEKLAKKYPIALGWAFALRGALLAREGKRGAAMKLFDRAEEAALKISAKACLCYTHLERGYLEDGGAVKRFSSSRSQSAASMAAAVVSPAAEAENRNCIKSFTAAAHLADETGMHRLGDLAKERLRRLNVDTGVEGGITSALVVGVRAPEGGRRASGRRASGRRASGRMVSGRRASGHTHNMDLNAALIKNAGDMEKRLTPVQSGRRMSRKGSAVGFQDDGGK</sequence>
<evidence type="ECO:0000256" key="2">
    <source>
        <dbReference type="ARBA" id="ARBA00022840"/>
    </source>
</evidence>
<evidence type="ECO:0000256" key="3">
    <source>
        <dbReference type="SAM" id="MobiDB-lite"/>
    </source>
</evidence>
<protein>
    <recommendedName>
        <fullName evidence="4">Orc1-like AAA ATPase domain-containing protein</fullName>
    </recommendedName>
</protein>
<feature type="compositionally biased region" description="Basic residues" evidence="3">
    <location>
        <begin position="1680"/>
        <end position="1691"/>
    </location>
</feature>
<feature type="domain" description="Orc1-like AAA ATPase" evidence="4">
    <location>
        <begin position="531"/>
        <end position="722"/>
    </location>
</feature>
<feature type="non-terminal residue" evidence="5">
    <location>
        <position position="1"/>
    </location>
</feature>
<evidence type="ECO:0000259" key="4">
    <source>
        <dbReference type="Pfam" id="PF13191"/>
    </source>
</evidence>
<name>A0ABQ6M6Z1_9STRA</name>
<feature type="region of interest" description="Disordered" evidence="3">
    <location>
        <begin position="1723"/>
        <end position="1748"/>
    </location>
</feature>
<keyword evidence="2" id="KW-0067">ATP-binding</keyword>
<dbReference type="SUPFAM" id="SSF52540">
    <property type="entry name" value="P-loop containing nucleoside triphosphate hydrolases"/>
    <property type="match status" value="2"/>
</dbReference>
<dbReference type="Proteomes" id="UP001165060">
    <property type="component" value="Unassembled WGS sequence"/>
</dbReference>
<evidence type="ECO:0000313" key="5">
    <source>
        <dbReference type="EMBL" id="GMI20721.1"/>
    </source>
</evidence>
<organism evidence="5 6">
    <name type="scientific">Tetraparma gracilis</name>
    <dbReference type="NCBI Taxonomy" id="2962635"/>
    <lineage>
        <taxon>Eukaryota</taxon>
        <taxon>Sar</taxon>
        <taxon>Stramenopiles</taxon>
        <taxon>Ochrophyta</taxon>
        <taxon>Bolidophyceae</taxon>
        <taxon>Parmales</taxon>
        <taxon>Triparmaceae</taxon>
        <taxon>Tetraparma</taxon>
    </lineage>
</organism>
<dbReference type="PANTHER" id="PTHR16305:SF28">
    <property type="entry name" value="GUANYLATE CYCLASE DOMAIN-CONTAINING PROTEIN"/>
    <property type="match status" value="1"/>
</dbReference>
<evidence type="ECO:0000313" key="6">
    <source>
        <dbReference type="Proteomes" id="UP001165060"/>
    </source>
</evidence>
<dbReference type="EMBL" id="BRYB01001215">
    <property type="protein sequence ID" value="GMI20721.1"/>
    <property type="molecule type" value="Genomic_DNA"/>
</dbReference>
<accession>A0ABQ6M6Z1</accession>
<keyword evidence="6" id="KW-1185">Reference proteome</keyword>
<proteinExistence type="predicted"/>
<feature type="region of interest" description="Disordered" evidence="3">
    <location>
        <begin position="1675"/>
        <end position="1703"/>
    </location>
</feature>
<dbReference type="InterPro" id="IPR041664">
    <property type="entry name" value="AAA_16"/>
</dbReference>
<comment type="caution">
    <text evidence="5">The sequence shown here is derived from an EMBL/GenBank/DDBJ whole genome shotgun (WGS) entry which is preliminary data.</text>
</comment>
<dbReference type="PANTHER" id="PTHR16305">
    <property type="entry name" value="TESTICULAR SOLUBLE ADENYLYL CYCLASE"/>
    <property type="match status" value="1"/>
</dbReference>
<dbReference type="InterPro" id="IPR027417">
    <property type="entry name" value="P-loop_NTPase"/>
</dbReference>
<gene>
    <name evidence="5" type="ORF">TeGR_g7248</name>
</gene>
<dbReference type="Pfam" id="PF13191">
    <property type="entry name" value="AAA_16"/>
    <property type="match status" value="1"/>
</dbReference>
<reference evidence="5 6" key="1">
    <citation type="journal article" date="2023" name="Commun. Biol.">
        <title>Genome analysis of Parmales, the sister group of diatoms, reveals the evolutionary specialization of diatoms from phago-mixotrophs to photoautotrophs.</title>
        <authorList>
            <person name="Ban H."/>
            <person name="Sato S."/>
            <person name="Yoshikawa S."/>
            <person name="Yamada K."/>
            <person name="Nakamura Y."/>
            <person name="Ichinomiya M."/>
            <person name="Sato N."/>
            <person name="Blanc-Mathieu R."/>
            <person name="Endo H."/>
            <person name="Kuwata A."/>
            <person name="Ogata H."/>
        </authorList>
    </citation>
    <scope>NUCLEOTIDE SEQUENCE [LARGE SCALE GENOMIC DNA]</scope>
</reference>
<keyword evidence="1" id="KW-0547">Nucleotide-binding</keyword>